<dbReference type="EMBL" id="FQYV01000003">
    <property type="protein sequence ID" value="SHI54021.1"/>
    <property type="molecule type" value="Genomic_DNA"/>
</dbReference>
<organism evidence="2 3">
    <name type="scientific">Aequorivita viscosa</name>
    <dbReference type="NCBI Taxonomy" id="797419"/>
    <lineage>
        <taxon>Bacteria</taxon>
        <taxon>Pseudomonadati</taxon>
        <taxon>Bacteroidota</taxon>
        <taxon>Flavobacteriia</taxon>
        <taxon>Flavobacteriales</taxon>
        <taxon>Flavobacteriaceae</taxon>
        <taxon>Aequorivita</taxon>
    </lineage>
</organism>
<reference evidence="3" key="1">
    <citation type="submission" date="2016-11" db="EMBL/GenBank/DDBJ databases">
        <authorList>
            <person name="Varghese N."/>
            <person name="Submissions S."/>
        </authorList>
    </citation>
    <scope>NUCLEOTIDE SEQUENCE [LARGE SCALE GENOMIC DNA]</scope>
    <source>
        <strain evidence="3">DSM 26349</strain>
    </source>
</reference>
<dbReference type="InterPro" id="IPR001296">
    <property type="entry name" value="Glyco_trans_1"/>
</dbReference>
<dbReference type="AlphaFoldDB" id="A0A1M6BZH9"/>
<keyword evidence="2" id="KW-0808">Transferase</keyword>
<sequence length="349" mass="39097">MYPSTKDGLFGVFVKNFVENLERQGARFSHLAVIKGKTPSAITKALKYLFHYINSLFYGVFSKSDFIYIHFLWHHTPIIILLGGVFRKKIVVNIHGSDITQFNSSKLQKKINAFALKYAKRVVVPSQYFVEIIKDAFPEVAVNNIIVYPSGGINRNVFKLENHKQPEKGVINIGMTSRIDANKGWDVFLKAVAELKNKGYSVNGFIIGQGNKEAEMLQLRKELNLESEIAFLGLLSQSQIVSHYKNLDLFVFPTALNESLGLVGLEAMSCGLPVIASNIGAPSAYINEGVNGFLFETNNVESLTKRIIEYNSILDVDKLTMRKNAISTAIQYDSEKVSANLYQQLLELC</sequence>
<dbReference type="PANTHER" id="PTHR45947">
    <property type="entry name" value="SULFOQUINOVOSYL TRANSFERASE SQD2"/>
    <property type="match status" value="1"/>
</dbReference>
<dbReference type="PANTHER" id="PTHR45947:SF3">
    <property type="entry name" value="SULFOQUINOVOSYL TRANSFERASE SQD2"/>
    <property type="match status" value="1"/>
</dbReference>
<proteinExistence type="predicted"/>
<dbReference type="Pfam" id="PF00534">
    <property type="entry name" value="Glycos_transf_1"/>
    <property type="match status" value="1"/>
</dbReference>
<evidence type="ECO:0000313" key="3">
    <source>
        <dbReference type="Proteomes" id="UP000184172"/>
    </source>
</evidence>
<feature type="domain" description="Glycosyl transferase family 1" evidence="1">
    <location>
        <begin position="169"/>
        <end position="310"/>
    </location>
</feature>
<evidence type="ECO:0000313" key="2">
    <source>
        <dbReference type="EMBL" id="SHI54021.1"/>
    </source>
</evidence>
<dbReference type="STRING" id="797419.SAMN05216556_10392"/>
<dbReference type="GO" id="GO:0016757">
    <property type="term" value="F:glycosyltransferase activity"/>
    <property type="evidence" value="ECO:0007669"/>
    <property type="project" value="InterPro"/>
</dbReference>
<evidence type="ECO:0000259" key="1">
    <source>
        <dbReference type="Pfam" id="PF00534"/>
    </source>
</evidence>
<dbReference type="SUPFAM" id="SSF53756">
    <property type="entry name" value="UDP-Glycosyltransferase/glycogen phosphorylase"/>
    <property type="match status" value="1"/>
</dbReference>
<dbReference type="InterPro" id="IPR050194">
    <property type="entry name" value="Glycosyltransferase_grp1"/>
</dbReference>
<accession>A0A1M6BZH9</accession>
<protein>
    <submittedName>
        <fullName evidence="2">Glycosyltransferase involved in cell wall bisynthesis</fullName>
    </submittedName>
</protein>
<dbReference type="Gene3D" id="3.40.50.2000">
    <property type="entry name" value="Glycogen Phosphorylase B"/>
    <property type="match status" value="2"/>
</dbReference>
<name>A0A1M6BZH9_9FLAO</name>
<gene>
    <name evidence="2" type="ORF">SAMN04487908_10392</name>
</gene>
<dbReference type="Proteomes" id="UP000184172">
    <property type="component" value="Unassembled WGS sequence"/>
</dbReference>
<dbReference type="CDD" id="cd03801">
    <property type="entry name" value="GT4_PimA-like"/>
    <property type="match status" value="1"/>
</dbReference>
<keyword evidence="3" id="KW-1185">Reference proteome</keyword>